<dbReference type="EMBL" id="CP063356">
    <property type="protein sequence ID" value="QOY35723.1"/>
    <property type="molecule type" value="Genomic_DNA"/>
</dbReference>
<name>A0A7S7L761_9BACI</name>
<evidence type="ECO:0000313" key="2">
    <source>
        <dbReference type="EMBL" id="QOY35723.1"/>
    </source>
</evidence>
<proteinExistence type="predicted"/>
<dbReference type="AlphaFoldDB" id="A0A7S7L761"/>
<protein>
    <submittedName>
        <fullName evidence="2">Uncharacterized protein</fullName>
    </submittedName>
</protein>
<organism evidence="2 3">
    <name type="scientific">Anaerobacillus isosaccharinicus</name>
    <dbReference type="NCBI Taxonomy" id="1532552"/>
    <lineage>
        <taxon>Bacteria</taxon>
        <taxon>Bacillati</taxon>
        <taxon>Bacillota</taxon>
        <taxon>Bacilli</taxon>
        <taxon>Bacillales</taxon>
        <taxon>Bacillaceae</taxon>
        <taxon>Anaerobacillus</taxon>
    </lineage>
</organism>
<keyword evidence="3" id="KW-1185">Reference proteome</keyword>
<reference evidence="2 3" key="2">
    <citation type="journal article" date="2019" name="Int. J. Syst. Evol. Microbiol.">
        <title>Anaerobacillus isosaccharinicus sp. nov., an alkaliphilic bacterium which degrades isosaccharinic acid.</title>
        <authorList>
            <person name="Bassil N.M."/>
            <person name="Lloyd J.R."/>
        </authorList>
    </citation>
    <scope>NUCLEOTIDE SEQUENCE [LARGE SCALE GENOMIC DNA]</scope>
    <source>
        <strain evidence="2 3">NB2006</strain>
    </source>
</reference>
<dbReference type="KEGG" id="aia:AWH56_024175"/>
<dbReference type="Proteomes" id="UP000180175">
    <property type="component" value="Chromosome"/>
</dbReference>
<keyword evidence="1" id="KW-1133">Transmembrane helix</keyword>
<evidence type="ECO:0000256" key="1">
    <source>
        <dbReference type="SAM" id="Phobius"/>
    </source>
</evidence>
<gene>
    <name evidence="2" type="ORF">AWH56_024175</name>
</gene>
<feature type="transmembrane region" description="Helical" evidence="1">
    <location>
        <begin position="31"/>
        <end position="49"/>
    </location>
</feature>
<evidence type="ECO:0000313" key="3">
    <source>
        <dbReference type="Proteomes" id="UP000180175"/>
    </source>
</evidence>
<accession>A0A7S7L761</accession>
<keyword evidence="1" id="KW-0472">Membrane</keyword>
<dbReference type="RefSeq" id="WP_182080730.1">
    <property type="nucleotide sequence ID" value="NZ_CP063356.2"/>
</dbReference>
<feature type="transmembrane region" description="Helical" evidence="1">
    <location>
        <begin position="6"/>
        <end position="24"/>
    </location>
</feature>
<reference evidence="2 3" key="1">
    <citation type="journal article" date="2017" name="Genome Announc.">
        <title>Draft Genome Sequences of Four Alkaliphilic Bacteria Belonging to the Anaerobacillus Genus.</title>
        <authorList>
            <person name="Bassil N.M."/>
            <person name="Lloyd J.R."/>
        </authorList>
    </citation>
    <scope>NUCLEOTIDE SEQUENCE [LARGE SCALE GENOMIC DNA]</scope>
    <source>
        <strain evidence="2 3">NB2006</strain>
    </source>
</reference>
<keyword evidence="1" id="KW-0812">Transmembrane</keyword>
<sequence length="50" mass="5809">MEWPMIFLVIIGIFLFIKVISKLIRIVIGIALLAIIAYYVFSIDLTMVMY</sequence>